<dbReference type="Pfam" id="PF03591">
    <property type="entry name" value="AzlC"/>
    <property type="match status" value="1"/>
</dbReference>
<keyword evidence="7 8" id="KW-0472">Membrane</keyword>
<feature type="transmembrane region" description="Helical" evidence="8">
    <location>
        <begin position="139"/>
        <end position="160"/>
    </location>
</feature>
<evidence type="ECO:0000256" key="8">
    <source>
        <dbReference type="SAM" id="Phobius"/>
    </source>
</evidence>
<dbReference type="PANTHER" id="PTHR34979:SF1">
    <property type="entry name" value="INNER MEMBRANE PROTEIN YGAZ"/>
    <property type="match status" value="1"/>
</dbReference>
<dbReference type="PANTHER" id="PTHR34979">
    <property type="entry name" value="INNER MEMBRANE PROTEIN YGAZ"/>
    <property type="match status" value="1"/>
</dbReference>
<dbReference type="InterPro" id="IPR000540">
    <property type="entry name" value="Flag_MotA_CS"/>
</dbReference>
<keyword evidence="10" id="KW-1185">Reference proteome</keyword>
<feature type="transmembrane region" description="Helical" evidence="8">
    <location>
        <begin position="108"/>
        <end position="127"/>
    </location>
</feature>
<evidence type="ECO:0000256" key="6">
    <source>
        <dbReference type="ARBA" id="ARBA00022989"/>
    </source>
</evidence>
<dbReference type="InterPro" id="IPR011606">
    <property type="entry name" value="Brnchd-chn_aa_trnsp_permease"/>
</dbReference>
<keyword evidence="3" id="KW-0813">Transport</keyword>
<name>A0ABV0K520_9CYAN</name>
<feature type="transmembrane region" description="Helical" evidence="8">
    <location>
        <begin position="193"/>
        <end position="210"/>
    </location>
</feature>
<accession>A0ABV0K520</accession>
<keyword evidence="6 8" id="KW-1133">Transmembrane helix</keyword>
<gene>
    <name evidence="9" type="ORF">NC992_13410</name>
</gene>
<dbReference type="Proteomes" id="UP001482513">
    <property type="component" value="Unassembled WGS sequence"/>
</dbReference>
<evidence type="ECO:0000256" key="1">
    <source>
        <dbReference type="ARBA" id="ARBA00004651"/>
    </source>
</evidence>
<dbReference type="PROSITE" id="PS01307">
    <property type="entry name" value="MOTA"/>
    <property type="match status" value="1"/>
</dbReference>
<evidence type="ECO:0000256" key="3">
    <source>
        <dbReference type="ARBA" id="ARBA00022448"/>
    </source>
</evidence>
<proteinExistence type="inferred from homology"/>
<evidence type="ECO:0000256" key="5">
    <source>
        <dbReference type="ARBA" id="ARBA00022692"/>
    </source>
</evidence>
<evidence type="ECO:0000313" key="9">
    <source>
        <dbReference type="EMBL" id="MEP0947876.1"/>
    </source>
</evidence>
<sequence>MTDLSSRSPRQEALAGARDIVPLVVGAIPFGIIFGTLAQGSGLSFGATIGMSAFVFAGSSQFIALGLLAAGSTLPLIVLTTVVVNLRHMLYAASLLPYVQRSSQRWKAVIGFFLTDEAFAIAIRRYVQPDPSPHKHWYYLGAAVTMYGNWILCTWLGLTVGQLIPNAAAWGLDFAMVATFIGMIVPYATTRPMVGAILVAGIVAVLANGLPHKLGLMVAAIAGVTSGYWLETQLTPRPKSKR</sequence>
<comment type="similarity">
    <text evidence="2">Belongs to the AzlC family.</text>
</comment>
<evidence type="ECO:0000256" key="4">
    <source>
        <dbReference type="ARBA" id="ARBA00022475"/>
    </source>
</evidence>
<dbReference type="RefSeq" id="WP_313887210.1">
    <property type="nucleotide sequence ID" value="NZ_JAMPKX010000005.1"/>
</dbReference>
<keyword evidence="5 8" id="KW-0812">Transmembrane</keyword>
<keyword evidence="4" id="KW-1003">Cell membrane</keyword>
<feature type="transmembrane region" description="Helical" evidence="8">
    <location>
        <begin position="20"/>
        <end position="38"/>
    </location>
</feature>
<feature type="transmembrane region" description="Helical" evidence="8">
    <location>
        <begin position="167"/>
        <end position="187"/>
    </location>
</feature>
<evidence type="ECO:0000256" key="7">
    <source>
        <dbReference type="ARBA" id="ARBA00023136"/>
    </source>
</evidence>
<evidence type="ECO:0000256" key="2">
    <source>
        <dbReference type="ARBA" id="ARBA00010735"/>
    </source>
</evidence>
<comment type="caution">
    <text evidence="9">The sequence shown here is derived from an EMBL/GenBank/DDBJ whole genome shotgun (WGS) entry which is preliminary data.</text>
</comment>
<reference evidence="9 10" key="1">
    <citation type="submission" date="2022-04" db="EMBL/GenBank/DDBJ databases">
        <title>Positive selection, recombination, and allopatry shape intraspecific diversity of widespread and dominant cyanobacteria.</title>
        <authorList>
            <person name="Wei J."/>
            <person name="Shu W."/>
            <person name="Hu C."/>
        </authorList>
    </citation>
    <scope>NUCLEOTIDE SEQUENCE [LARGE SCALE GENOMIC DNA]</scope>
    <source>
        <strain evidence="9 10">DQ-A4</strain>
    </source>
</reference>
<organism evidence="9 10">
    <name type="scientific">Leptolyngbya subtilissima DQ-A4</name>
    <dbReference type="NCBI Taxonomy" id="2933933"/>
    <lineage>
        <taxon>Bacteria</taxon>
        <taxon>Bacillati</taxon>
        <taxon>Cyanobacteriota</taxon>
        <taxon>Cyanophyceae</taxon>
        <taxon>Leptolyngbyales</taxon>
        <taxon>Leptolyngbyaceae</taxon>
        <taxon>Leptolyngbya group</taxon>
        <taxon>Leptolyngbya</taxon>
    </lineage>
</organism>
<evidence type="ECO:0000313" key="10">
    <source>
        <dbReference type="Proteomes" id="UP001482513"/>
    </source>
</evidence>
<protein>
    <submittedName>
        <fullName evidence="9">AzlC family ABC transporter permease</fullName>
    </submittedName>
</protein>
<comment type="subcellular location">
    <subcellularLocation>
        <location evidence="1">Cell membrane</location>
        <topology evidence="1">Multi-pass membrane protein</topology>
    </subcellularLocation>
</comment>
<dbReference type="EMBL" id="JAMPKX010000005">
    <property type="protein sequence ID" value="MEP0947876.1"/>
    <property type="molecule type" value="Genomic_DNA"/>
</dbReference>